<name>A0ABW4TM70_9ACTN</name>
<gene>
    <name evidence="2" type="ORF">ACFSDE_08130</name>
</gene>
<protein>
    <submittedName>
        <fullName evidence="2">Uncharacterized protein</fullName>
    </submittedName>
</protein>
<feature type="region of interest" description="Disordered" evidence="1">
    <location>
        <begin position="1"/>
        <end position="44"/>
    </location>
</feature>
<reference evidence="3" key="1">
    <citation type="journal article" date="2019" name="Int. J. Syst. Evol. Microbiol.">
        <title>The Global Catalogue of Microorganisms (GCM) 10K type strain sequencing project: providing services to taxonomists for standard genome sequencing and annotation.</title>
        <authorList>
            <consortium name="The Broad Institute Genomics Platform"/>
            <consortium name="The Broad Institute Genome Sequencing Center for Infectious Disease"/>
            <person name="Wu L."/>
            <person name="Ma J."/>
        </authorList>
    </citation>
    <scope>NUCLEOTIDE SEQUENCE [LARGE SCALE GENOMIC DNA]</scope>
    <source>
        <strain evidence="3">CGMCC 1.12477</strain>
    </source>
</reference>
<organism evidence="2 3">
    <name type="scientific">Nocardioides aestuarii</name>
    <dbReference type="NCBI Taxonomy" id="252231"/>
    <lineage>
        <taxon>Bacteria</taxon>
        <taxon>Bacillati</taxon>
        <taxon>Actinomycetota</taxon>
        <taxon>Actinomycetes</taxon>
        <taxon>Propionibacteriales</taxon>
        <taxon>Nocardioidaceae</taxon>
        <taxon>Nocardioides</taxon>
    </lineage>
</organism>
<evidence type="ECO:0000313" key="2">
    <source>
        <dbReference type="EMBL" id="MFD1946756.1"/>
    </source>
</evidence>
<evidence type="ECO:0000256" key="1">
    <source>
        <dbReference type="SAM" id="MobiDB-lite"/>
    </source>
</evidence>
<dbReference type="RefSeq" id="WP_343917206.1">
    <property type="nucleotide sequence ID" value="NZ_BAAAJT010000002.1"/>
</dbReference>
<dbReference type="Proteomes" id="UP001597351">
    <property type="component" value="Unassembled WGS sequence"/>
</dbReference>
<sequence>MATLAVGATGMLPADDRREAGDPAVASAPNAPQSAAPEVEGPHVRLTLSDVLEVRTTCGRRGDAERVDEVRGDGWAAVEFACGGTTVRVLRTSGGGLVERLERGDGSTLEQWGEARVGCGR</sequence>
<dbReference type="EMBL" id="JBHUGD010000003">
    <property type="protein sequence ID" value="MFD1946756.1"/>
    <property type="molecule type" value="Genomic_DNA"/>
</dbReference>
<accession>A0ABW4TM70</accession>
<proteinExistence type="predicted"/>
<keyword evidence="3" id="KW-1185">Reference proteome</keyword>
<comment type="caution">
    <text evidence="2">The sequence shown here is derived from an EMBL/GenBank/DDBJ whole genome shotgun (WGS) entry which is preliminary data.</text>
</comment>
<feature type="compositionally biased region" description="Low complexity" evidence="1">
    <location>
        <begin position="23"/>
        <end position="37"/>
    </location>
</feature>
<evidence type="ECO:0000313" key="3">
    <source>
        <dbReference type="Proteomes" id="UP001597351"/>
    </source>
</evidence>